<dbReference type="PROSITE" id="PS51207">
    <property type="entry name" value="PXA"/>
    <property type="match status" value="1"/>
</dbReference>
<evidence type="ECO:0000259" key="5">
    <source>
        <dbReference type="PROSITE" id="PS51207"/>
    </source>
</evidence>
<sequence length="953" mass="106807">MKAMESLQDLIEEAKVRTVLWGICVFGLANFLSMTSKSIWMNIPIAFLMFSGLRMLFYEVEFRWKERRPVRQASYLSHLRNRQVSVDDPRLCSPPITTSWKRKLESPVVEAAIDDFISKIIQDFMVDLWYSEITPDKEVPELTRALINDVIGEVAQRVKGINLVDLLTRDVVDLVGNHLDLYRKNQSAIGEKVMGSLSFEERDERLLRHLIASKELHPALLSPECEYKVLHRLMAGVLAIVLRPQEAWCPLARSISREFLTCIVMQPVMNFASPGYINELIEYLVLSSKEYQSTEISSDHADTSNHMSSHGGTSGVLAKVEPDRSQTGTSPSERKDLIPAKSSDAMSLNTFNTGNPPSLHQLQPRPADWARILDAAQQRRTQVLAPENLENLWARGRNYKNKSMIPDKTGLSSEPIGLRPPAKTTGGAESREHDHKGGKDVAIKSIKRSRVADESTTGLHATTSIAEGSGMDIVKVSKELSKEPNVKGVQASIEENTSRNTGNNKRPLKRSGSSTSALYDMGKALATGGAEDPTFNIQQMGPVLRSASEMVVPSDGSPHAPKLKCRVVGAYFEKSGSKSFAVYSIAVTNVENKTWFVKRRYSVNVDDAMDDIFRQLKDVSRKVVGSSSSPHETCSILTDRYMSLPWNEDEIQKHSSSYGRIEGSRSPSEDEGHVKDTGNGDVNSPAQLNGWHSDNELNSKNLPPRVIKRSEDSQSLGSESSRRSEVKLDTLGSDGITCSNSLLDDPIGVPPEWTPPNVSVPLLNLVDKMFQLNRRGWLRRQVFWISKQILQLMMEDAIDDWLLRQIHWLRRDEVIAFGIRWVQDVLWPQGTFFMKVGGKQLKSGNSDFSETTLKGTRRDSVPKDSVPASFEQQLEAARRASDVKKMIFGGAPSTLVSLIGRKQYRRCARDIYFFLQSTICVKQLGYGILELLLVSIFPELHDVIVDIHEKQHF</sequence>
<dbReference type="PANTHER" id="PTHR22999">
    <property type="entry name" value="PX SERINE/THREONINE KINASE PXK"/>
    <property type="match status" value="1"/>
</dbReference>
<feature type="region of interest" description="Disordered" evidence="3">
    <location>
        <begin position="296"/>
        <end position="344"/>
    </location>
</feature>
<comment type="subcellular location">
    <subcellularLocation>
        <location evidence="1">Cytoplasm</location>
    </subcellularLocation>
</comment>
<feature type="compositionally biased region" description="Polar residues" evidence="3">
    <location>
        <begin position="493"/>
        <end position="504"/>
    </location>
</feature>
<dbReference type="GO" id="GO:0005737">
    <property type="term" value="C:cytoplasm"/>
    <property type="evidence" value="ECO:0007669"/>
    <property type="project" value="UniProtKB-SubCell"/>
</dbReference>
<evidence type="ECO:0000256" key="4">
    <source>
        <dbReference type="SAM" id="Phobius"/>
    </source>
</evidence>
<accession>U5D5I4</accession>
<dbReference type="InterPro" id="IPR013937">
    <property type="entry name" value="Sorting_nexin_C"/>
</dbReference>
<feature type="region of interest" description="Disordered" evidence="3">
    <location>
        <begin position="482"/>
        <end position="515"/>
    </location>
</feature>
<keyword evidence="4" id="KW-0472">Membrane</keyword>
<keyword evidence="7" id="KW-1185">Reference proteome</keyword>
<dbReference type="InterPro" id="IPR051837">
    <property type="entry name" value="SortingNexin/PXDomain-PKLike"/>
</dbReference>
<dbReference type="Gramene" id="ERN17699">
    <property type="protein sequence ID" value="ERN17699"/>
    <property type="gene ID" value="AMTR_s00059p00210260"/>
</dbReference>
<dbReference type="EMBL" id="KI392312">
    <property type="protein sequence ID" value="ERN17699.1"/>
    <property type="molecule type" value="Genomic_DNA"/>
</dbReference>
<evidence type="ECO:0000256" key="1">
    <source>
        <dbReference type="ARBA" id="ARBA00004496"/>
    </source>
</evidence>
<feature type="transmembrane region" description="Helical" evidence="4">
    <location>
        <begin position="16"/>
        <end position="33"/>
    </location>
</feature>
<evidence type="ECO:0000313" key="7">
    <source>
        <dbReference type="Proteomes" id="UP000017836"/>
    </source>
</evidence>
<dbReference type="PANTHER" id="PTHR22999:SF23">
    <property type="entry name" value="SORTING NEXIN-16"/>
    <property type="match status" value="1"/>
</dbReference>
<feature type="compositionally biased region" description="Polar residues" evidence="3">
    <location>
        <begin position="680"/>
        <end position="701"/>
    </location>
</feature>
<feature type="compositionally biased region" description="Basic and acidic residues" evidence="3">
    <location>
        <begin position="667"/>
        <end position="678"/>
    </location>
</feature>
<gene>
    <name evidence="6" type="ORF">AMTR_s00059p00210260</name>
</gene>
<evidence type="ECO:0000256" key="3">
    <source>
        <dbReference type="SAM" id="MobiDB-lite"/>
    </source>
</evidence>
<dbReference type="Proteomes" id="UP000017836">
    <property type="component" value="Unassembled WGS sequence"/>
</dbReference>
<dbReference type="Pfam" id="PF02194">
    <property type="entry name" value="PXA"/>
    <property type="match status" value="1"/>
</dbReference>
<dbReference type="OMA" id="ISADCEY"/>
<organism evidence="6 7">
    <name type="scientific">Amborella trichopoda</name>
    <dbReference type="NCBI Taxonomy" id="13333"/>
    <lineage>
        <taxon>Eukaryota</taxon>
        <taxon>Viridiplantae</taxon>
        <taxon>Streptophyta</taxon>
        <taxon>Embryophyta</taxon>
        <taxon>Tracheophyta</taxon>
        <taxon>Spermatophyta</taxon>
        <taxon>Magnoliopsida</taxon>
        <taxon>Amborellales</taxon>
        <taxon>Amborellaceae</taxon>
        <taxon>Amborella</taxon>
    </lineage>
</organism>
<keyword evidence="4" id="KW-0812">Transmembrane</keyword>
<keyword evidence="4" id="KW-1133">Transmembrane helix</keyword>
<proteinExistence type="predicted"/>
<dbReference type="SMART" id="SM00313">
    <property type="entry name" value="PXA"/>
    <property type="match status" value="1"/>
</dbReference>
<dbReference type="Pfam" id="PF08628">
    <property type="entry name" value="Nexin_C"/>
    <property type="match status" value="1"/>
</dbReference>
<evidence type="ECO:0000313" key="6">
    <source>
        <dbReference type="EMBL" id="ERN17699.1"/>
    </source>
</evidence>
<feature type="region of interest" description="Disordered" evidence="3">
    <location>
        <begin position="403"/>
        <end position="457"/>
    </location>
</feature>
<evidence type="ECO:0000256" key="2">
    <source>
        <dbReference type="ARBA" id="ARBA00022490"/>
    </source>
</evidence>
<name>U5D5I4_AMBTC</name>
<dbReference type="AlphaFoldDB" id="U5D5I4"/>
<reference evidence="7" key="1">
    <citation type="journal article" date="2013" name="Science">
        <title>The Amborella genome and the evolution of flowering plants.</title>
        <authorList>
            <consortium name="Amborella Genome Project"/>
        </authorList>
    </citation>
    <scope>NUCLEOTIDE SEQUENCE [LARGE SCALE GENOMIC DNA]</scope>
</reference>
<dbReference type="eggNOG" id="KOG2101">
    <property type="taxonomic scope" value="Eukaryota"/>
</dbReference>
<feature type="domain" description="PXA" evidence="5">
    <location>
        <begin position="106"/>
        <end position="289"/>
    </location>
</feature>
<dbReference type="HOGENOM" id="CLU_012084_0_0_1"/>
<protein>
    <recommendedName>
        <fullName evidence="5">PXA domain-containing protein</fullName>
    </recommendedName>
</protein>
<keyword evidence="2" id="KW-0963">Cytoplasm</keyword>
<dbReference type="STRING" id="13333.U5D5I4"/>
<feature type="region of interest" description="Disordered" evidence="3">
    <location>
        <begin position="653"/>
        <end position="724"/>
    </location>
</feature>
<dbReference type="InterPro" id="IPR003114">
    <property type="entry name" value="Phox_assoc"/>
</dbReference>
<feature type="compositionally biased region" description="Basic and acidic residues" evidence="3">
    <location>
        <begin position="429"/>
        <end position="442"/>
    </location>
</feature>